<name>A0A9N9P7E7_9GLOM</name>
<feature type="non-terminal residue" evidence="1">
    <location>
        <position position="54"/>
    </location>
</feature>
<dbReference type="AlphaFoldDB" id="A0A9N9P7E7"/>
<feature type="non-terminal residue" evidence="1">
    <location>
        <position position="1"/>
    </location>
</feature>
<accession>A0A9N9P7E7</accession>
<keyword evidence="2" id="KW-1185">Reference proteome</keyword>
<proteinExistence type="predicted"/>
<evidence type="ECO:0000313" key="1">
    <source>
        <dbReference type="EMBL" id="CAG8797015.1"/>
    </source>
</evidence>
<comment type="caution">
    <text evidence="1">The sequence shown here is derived from an EMBL/GenBank/DDBJ whole genome shotgun (WGS) entry which is preliminary data.</text>
</comment>
<evidence type="ECO:0000313" key="2">
    <source>
        <dbReference type="Proteomes" id="UP000789405"/>
    </source>
</evidence>
<gene>
    <name evidence="1" type="ORF">DERYTH_LOCUS22600</name>
</gene>
<protein>
    <submittedName>
        <fullName evidence="1">13686_t:CDS:1</fullName>
    </submittedName>
</protein>
<sequence length="54" mass="6268">IKEDIISGKTLPVVQNKEEKIIKKQKINTIKLDAKDSIIDFNIQDEISFRIVEK</sequence>
<dbReference type="Proteomes" id="UP000789405">
    <property type="component" value="Unassembled WGS sequence"/>
</dbReference>
<organism evidence="1 2">
    <name type="scientific">Dentiscutata erythropus</name>
    <dbReference type="NCBI Taxonomy" id="1348616"/>
    <lineage>
        <taxon>Eukaryota</taxon>
        <taxon>Fungi</taxon>
        <taxon>Fungi incertae sedis</taxon>
        <taxon>Mucoromycota</taxon>
        <taxon>Glomeromycotina</taxon>
        <taxon>Glomeromycetes</taxon>
        <taxon>Diversisporales</taxon>
        <taxon>Gigasporaceae</taxon>
        <taxon>Dentiscutata</taxon>
    </lineage>
</organism>
<reference evidence="1" key="1">
    <citation type="submission" date="2021-06" db="EMBL/GenBank/DDBJ databases">
        <authorList>
            <person name="Kallberg Y."/>
            <person name="Tangrot J."/>
            <person name="Rosling A."/>
        </authorList>
    </citation>
    <scope>NUCLEOTIDE SEQUENCE</scope>
    <source>
        <strain evidence="1">MA453B</strain>
    </source>
</reference>
<dbReference type="EMBL" id="CAJVPY010031790">
    <property type="protein sequence ID" value="CAG8797015.1"/>
    <property type="molecule type" value="Genomic_DNA"/>
</dbReference>